<comment type="caution">
    <text evidence="3">The sequence shown here is derived from an EMBL/GenBank/DDBJ whole genome shotgun (WGS) entry which is preliminary data.</text>
</comment>
<name>A0ABW3E845_9ACTN</name>
<feature type="non-terminal residue" evidence="3">
    <location>
        <position position="233"/>
    </location>
</feature>
<dbReference type="InterPro" id="IPR050091">
    <property type="entry name" value="PKS_NRPS_Biosynth_Enz"/>
</dbReference>
<sequence length="233" mass="24168">VAAAEPQFAVRAGEALIPRLAPLAASEVTEGLGWDPEGTVLITGGLGTLGTTLARHLVTTHGIRHLLLTGRRGPDTPGADTLKTELTTLGAHVTITATDTTDRHALSTLLNTIPPEHPLTAVVHTAGVTDDTPLTGLTPQRLHPVLTPKIDGAWLLHELTRDHSPAIVLFSSISGLLGGAAQAAYTAANTYLDALAANHPSTTSLAWGLWEQESGITTRLGAADQARIARGGL</sequence>
<gene>
    <name evidence="3" type="ORF">ACFQ08_42195</name>
</gene>
<dbReference type="SUPFAM" id="SSF51735">
    <property type="entry name" value="NAD(P)-binding Rossmann-fold domains"/>
    <property type="match status" value="1"/>
</dbReference>
<evidence type="ECO:0000256" key="1">
    <source>
        <dbReference type="ARBA" id="ARBA00022679"/>
    </source>
</evidence>
<dbReference type="Gene3D" id="3.40.50.720">
    <property type="entry name" value="NAD(P)-binding Rossmann-like Domain"/>
    <property type="match status" value="1"/>
</dbReference>
<feature type="domain" description="Ketoreductase" evidence="2">
    <location>
        <begin position="38"/>
        <end position="213"/>
    </location>
</feature>
<dbReference type="Pfam" id="PF08659">
    <property type="entry name" value="KR"/>
    <property type="match status" value="1"/>
</dbReference>
<dbReference type="Proteomes" id="UP001597024">
    <property type="component" value="Unassembled WGS sequence"/>
</dbReference>
<keyword evidence="4" id="KW-1185">Reference proteome</keyword>
<organism evidence="3 4">
    <name type="scientific">Streptosporangium algeriense</name>
    <dbReference type="NCBI Taxonomy" id="1682748"/>
    <lineage>
        <taxon>Bacteria</taxon>
        <taxon>Bacillati</taxon>
        <taxon>Actinomycetota</taxon>
        <taxon>Actinomycetes</taxon>
        <taxon>Streptosporangiales</taxon>
        <taxon>Streptosporangiaceae</taxon>
        <taxon>Streptosporangium</taxon>
    </lineage>
</organism>
<dbReference type="PANTHER" id="PTHR43775:SF51">
    <property type="entry name" value="INACTIVE PHENOLPHTHIOCEROL SYNTHESIS POLYKETIDE SYNTHASE TYPE I PKS1-RELATED"/>
    <property type="match status" value="1"/>
</dbReference>
<dbReference type="InterPro" id="IPR036291">
    <property type="entry name" value="NAD(P)-bd_dom_sf"/>
</dbReference>
<accession>A0ABW3E845</accession>
<dbReference type="InterPro" id="IPR013968">
    <property type="entry name" value="PKS_KR"/>
</dbReference>
<feature type="non-terminal residue" evidence="3">
    <location>
        <position position="1"/>
    </location>
</feature>
<evidence type="ECO:0000313" key="4">
    <source>
        <dbReference type="Proteomes" id="UP001597024"/>
    </source>
</evidence>
<dbReference type="SMART" id="SM00822">
    <property type="entry name" value="PKS_KR"/>
    <property type="match status" value="1"/>
</dbReference>
<dbReference type="EMBL" id="JBHTHX010002990">
    <property type="protein sequence ID" value="MFD0891201.1"/>
    <property type="molecule type" value="Genomic_DNA"/>
</dbReference>
<dbReference type="PANTHER" id="PTHR43775">
    <property type="entry name" value="FATTY ACID SYNTHASE"/>
    <property type="match status" value="1"/>
</dbReference>
<protein>
    <submittedName>
        <fullName evidence="3">Beta-ketoacyl reductase</fullName>
    </submittedName>
</protein>
<evidence type="ECO:0000313" key="3">
    <source>
        <dbReference type="EMBL" id="MFD0891201.1"/>
    </source>
</evidence>
<dbReference type="CDD" id="cd08956">
    <property type="entry name" value="KR_3_FAS_SDR_x"/>
    <property type="match status" value="1"/>
</dbReference>
<keyword evidence="1" id="KW-0808">Transferase</keyword>
<proteinExistence type="predicted"/>
<evidence type="ECO:0000259" key="2">
    <source>
        <dbReference type="SMART" id="SM00822"/>
    </source>
</evidence>
<dbReference type="InterPro" id="IPR057326">
    <property type="entry name" value="KR_dom"/>
</dbReference>
<reference evidence="4" key="1">
    <citation type="journal article" date="2019" name="Int. J. Syst. Evol. Microbiol.">
        <title>The Global Catalogue of Microorganisms (GCM) 10K type strain sequencing project: providing services to taxonomists for standard genome sequencing and annotation.</title>
        <authorList>
            <consortium name="The Broad Institute Genomics Platform"/>
            <consortium name="The Broad Institute Genome Sequencing Center for Infectious Disease"/>
            <person name="Wu L."/>
            <person name="Ma J."/>
        </authorList>
    </citation>
    <scope>NUCLEOTIDE SEQUENCE [LARGE SCALE GENOMIC DNA]</scope>
    <source>
        <strain evidence="4">CCUG 62974</strain>
    </source>
</reference>